<gene>
    <name evidence="1" type="ORF">HKI87_07g51120</name>
</gene>
<evidence type="ECO:0000313" key="1">
    <source>
        <dbReference type="EMBL" id="WZN63563.1"/>
    </source>
</evidence>
<dbReference type="Proteomes" id="UP001472866">
    <property type="component" value="Chromosome 07"/>
</dbReference>
<organism evidence="1 2">
    <name type="scientific">Chloropicon roscoffensis</name>
    <dbReference type="NCBI Taxonomy" id="1461544"/>
    <lineage>
        <taxon>Eukaryota</taxon>
        <taxon>Viridiplantae</taxon>
        <taxon>Chlorophyta</taxon>
        <taxon>Chloropicophyceae</taxon>
        <taxon>Chloropicales</taxon>
        <taxon>Chloropicaceae</taxon>
        <taxon>Chloropicon</taxon>
    </lineage>
</organism>
<keyword evidence="2" id="KW-1185">Reference proteome</keyword>
<reference evidence="1 2" key="1">
    <citation type="submission" date="2024-03" db="EMBL/GenBank/DDBJ databases">
        <title>Complete genome sequence of the green alga Chloropicon roscoffensis RCC1871.</title>
        <authorList>
            <person name="Lemieux C."/>
            <person name="Pombert J.-F."/>
            <person name="Otis C."/>
            <person name="Turmel M."/>
        </authorList>
    </citation>
    <scope>NUCLEOTIDE SEQUENCE [LARGE SCALE GENOMIC DNA]</scope>
    <source>
        <strain evidence="1 2">RCC1871</strain>
    </source>
</reference>
<accession>A0AAX4PBH2</accession>
<evidence type="ECO:0000313" key="2">
    <source>
        <dbReference type="Proteomes" id="UP001472866"/>
    </source>
</evidence>
<dbReference type="AlphaFoldDB" id="A0AAX4PBH2"/>
<sequence>MRGGHGGSTTPEKLLQVSQTTPVSLTKEFHDNCEEYITFLERQHQLNLQHGLETEQRANALRRDLDISNKKLSEVVRLCTEQEFTLEHETASDLRRALLGLGLARESVGVPRYDKHRDAVEVHTTRQESLLSDLQGLESRARFGGGGDPDLLRSLLHVEQEVFAQHEEVSRAYDSLLGNYIAMADRVRRLKAGLARGEMEPR</sequence>
<proteinExistence type="predicted"/>
<protein>
    <submittedName>
        <fullName evidence="1">Uncharacterized protein</fullName>
    </submittedName>
</protein>
<dbReference type="EMBL" id="CP151507">
    <property type="protein sequence ID" value="WZN63563.1"/>
    <property type="molecule type" value="Genomic_DNA"/>
</dbReference>
<name>A0AAX4PBH2_9CHLO</name>